<dbReference type="SUPFAM" id="SSF50729">
    <property type="entry name" value="PH domain-like"/>
    <property type="match status" value="1"/>
</dbReference>
<dbReference type="EMBL" id="CALNXJ010000021">
    <property type="protein sequence ID" value="CAH3125711.1"/>
    <property type="molecule type" value="Genomic_DNA"/>
</dbReference>
<keyword evidence="3" id="KW-1185">Reference proteome</keyword>
<sequence>MNENMSATKTGYLSLTTDKNPSRQVRLMAEAYTNVSDPFIVFYTDSSFVGRKARAFLRFKSCALTENDETSFTLIPHGERIGSSAGFLCFRAETSEEKQEWLRVFKDNQPENERTAVKTKRRKISSRMLPVIQESYSEEIAVVEQRRSSLIPV</sequence>
<name>A0AAU9WTI8_9CNID</name>
<feature type="domain" description="PH" evidence="1">
    <location>
        <begin position="6"/>
        <end position="110"/>
    </location>
</feature>
<gene>
    <name evidence="2" type="ORF">PMEA_00012242</name>
</gene>
<dbReference type="AlphaFoldDB" id="A0AAU9WTI8"/>
<proteinExistence type="predicted"/>
<evidence type="ECO:0000313" key="3">
    <source>
        <dbReference type="Proteomes" id="UP001159428"/>
    </source>
</evidence>
<dbReference type="PROSITE" id="PS50003">
    <property type="entry name" value="PH_DOMAIN"/>
    <property type="match status" value="1"/>
</dbReference>
<organism evidence="2 3">
    <name type="scientific">Pocillopora meandrina</name>
    <dbReference type="NCBI Taxonomy" id="46732"/>
    <lineage>
        <taxon>Eukaryota</taxon>
        <taxon>Metazoa</taxon>
        <taxon>Cnidaria</taxon>
        <taxon>Anthozoa</taxon>
        <taxon>Hexacorallia</taxon>
        <taxon>Scleractinia</taxon>
        <taxon>Astrocoeniina</taxon>
        <taxon>Pocilloporidae</taxon>
        <taxon>Pocillopora</taxon>
    </lineage>
</organism>
<dbReference type="InterPro" id="IPR001849">
    <property type="entry name" value="PH_domain"/>
</dbReference>
<reference evidence="2 3" key="1">
    <citation type="submission" date="2022-05" db="EMBL/GenBank/DDBJ databases">
        <authorList>
            <consortium name="Genoscope - CEA"/>
            <person name="William W."/>
        </authorList>
    </citation>
    <scope>NUCLEOTIDE SEQUENCE [LARGE SCALE GENOMIC DNA]</scope>
</reference>
<evidence type="ECO:0000259" key="1">
    <source>
        <dbReference type="PROSITE" id="PS50003"/>
    </source>
</evidence>
<protein>
    <recommendedName>
        <fullName evidence="1">PH domain-containing protein</fullName>
    </recommendedName>
</protein>
<evidence type="ECO:0000313" key="2">
    <source>
        <dbReference type="EMBL" id="CAH3125711.1"/>
    </source>
</evidence>
<comment type="caution">
    <text evidence="2">The sequence shown here is derived from an EMBL/GenBank/DDBJ whole genome shotgun (WGS) entry which is preliminary data.</text>
</comment>
<accession>A0AAU9WTI8</accession>
<dbReference type="Proteomes" id="UP001159428">
    <property type="component" value="Unassembled WGS sequence"/>
</dbReference>